<proteinExistence type="predicted"/>
<protein>
    <submittedName>
        <fullName evidence="1">DUF4336 domain-containing protein</fullName>
    </submittedName>
</protein>
<reference evidence="1" key="1">
    <citation type="submission" date="2021-01" db="EMBL/GenBank/DDBJ databases">
        <authorList>
            <person name="Sun Q."/>
        </authorList>
    </citation>
    <scope>NUCLEOTIDE SEQUENCE</scope>
    <source>
        <strain evidence="1">YIM B02566</strain>
    </source>
</reference>
<dbReference type="EMBL" id="JAENHL010000004">
    <property type="protein sequence ID" value="MBK1865512.1"/>
    <property type="molecule type" value="Genomic_DNA"/>
</dbReference>
<organism evidence="1 2">
    <name type="scientific">Taklimakanibacter albus</name>
    <dbReference type="NCBI Taxonomy" id="2800327"/>
    <lineage>
        <taxon>Bacteria</taxon>
        <taxon>Pseudomonadati</taxon>
        <taxon>Pseudomonadota</taxon>
        <taxon>Alphaproteobacteria</taxon>
        <taxon>Hyphomicrobiales</taxon>
        <taxon>Aestuariivirgaceae</taxon>
        <taxon>Taklimakanibacter</taxon>
    </lineage>
</organism>
<sequence length="230" mass="25895">MLKQFGREIWTAEGTEVAAMLGFRYPTRMTVIRLPGDDLFVWSPVALTEGLRTEVDALGKVRHLIAPNTLHHLFIAEWKQAYPDALLYAPPGLRGKRPDLTFDDALDSAPIPAWSGGIEHVVMKGNVITSEVVFFHRASSTVIFTDLIQQFPTGWFSGWRAIVAKWDLMLGPEPSVPRKFRVAFKDRRAARASVERILSWPIETVLMAHGMPVTTGGQAFLRRAFRWLIA</sequence>
<keyword evidence="2" id="KW-1185">Reference proteome</keyword>
<comment type="caution">
    <text evidence="1">The sequence shown here is derived from an EMBL/GenBank/DDBJ whole genome shotgun (WGS) entry which is preliminary data.</text>
</comment>
<name>A0ACC5QYP0_9HYPH</name>
<accession>A0ACC5QYP0</accession>
<gene>
    <name evidence="1" type="ORF">JHL16_04050</name>
</gene>
<dbReference type="Proteomes" id="UP000616151">
    <property type="component" value="Unassembled WGS sequence"/>
</dbReference>
<evidence type="ECO:0000313" key="1">
    <source>
        <dbReference type="EMBL" id="MBK1865512.1"/>
    </source>
</evidence>
<evidence type="ECO:0000313" key="2">
    <source>
        <dbReference type="Proteomes" id="UP000616151"/>
    </source>
</evidence>